<feature type="domain" description="HD" evidence="5">
    <location>
        <begin position="112"/>
        <end position="235"/>
    </location>
</feature>
<dbReference type="SUPFAM" id="SSF55874">
    <property type="entry name" value="ATPase domain of HSP90 chaperone/DNA topoisomerase II/histidine kinase"/>
    <property type="match status" value="1"/>
</dbReference>
<comment type="caution">
    <text evidence="7">The sequence shown here is derived from an EMBL/GenBank/DDBJ whole genome shotgun (WGS) entry which is preliminary data.</text>
</comment>
<dbReference type="Pfam" id="PF08668">
    <property type="entry name" value="HDOD"/>
    <property type="match status" value="1"/>
</dbReference>
<dbReference type="InterPro" id="IPR036097">
    <property type="entry name" value="HisK_dim/P_sf"/>
</dbReference>
<evidence type="ECO:0000259" key="4">
    <source>
        <dbReference type="PROSITE" id="PS50109"/>
    </source>
</evidence>
<dbReference type="InterPro" id="IPR013976">
    <property type="entry name" value="HDOD"/>
</dbReference>
<dbReference type="InterPro" id="IPR003661">
    <property type="entry name" value="HisK_dim/P_dom"/>
</dbReference>
<sequence length="714" mass="76634">MHRLPEVVREFVATGRIPSPPEVLVHLMRAMEDEASSIADLAQIVSQDPGLTSRILSVANSPALRRTKELTTIEDCLTSLGIRLVRALVTCLSIQRLFDKDNQLSSAEVADFWCHSLLVGELARAIAEQADLKNPDDAYLSGLLHDIGELILLRAIGDPYRQFLANVSANPSLAAQEAQLFGTTHGDVAAWLIAHWGLNSVLGDGIAFHHARASEIGTATALPQVVWLAQALTVLQEDSAEYGPLIDCTALSIDQAALAATRARAVERTRQIAEAMGIAVATEFPQRAIQQVPATSAPVMALSPADSELSVMVGGMALLQPLQQDLLQLGNVKEVLLALRESARILFELPSMAILLVDASGAVLTGDGVDDQPSLFRQLSIPLAPAGCLAAAAVADRQVSASFVSTQPLALLDRQLVRALSAEGLLCIPMVARQRTVGVILCGLSSLQYAGLQRRSPWLSHFGKIAALSLDVVLVAEQQRQLAEEERNQQFTRHARQIVHEAGNPLGIIKSYLKILERKLPEDGVRQELGILTEEIDRVAAIVGKMADDQVQHAASQSIDLAGVLSDFLALYADPLFKQKGIRVEKQVPTVEILASVGCDSFKQIVLNLWKNASEALGAGELVKIALIDGVVHGGTHYAQLRIDDTGPGISEEKIRTLYEPAAVSSTQTRGLGLSLVGRLAKQEGILITCRSQPGTGTCIELLVPKFIPESALT</sequence>
<dbReference type="InterPro" id="IPR006674">
    <property type="entry name" value="HD_domain"/>
</dbReference>
<dbReference type="Gene3D" id="1.10.3210.10">
    <property type="entry name" value="Hypothetical protein af1432"/>
    <property type="match status" value="1"/>
</dbReference>
<dbReference type="SMART" id="SM00387">
    <property type="entry name" value="HATPase_c"/>
    <property type="match status" value="1"/>
</dbReference>
<evidence type="ECO:0000256" key="3">
    <source>
        <dbReference type="ARBA" id="ARBA00022553"/>
    </source>
</evidence>
<dbReference type="InterPro" id="IPR004358">
    <property type="entry name" value="Sig_transdc_His_kin-like_C"/>
</dbReference>
<dbReference type="PANTHER" id="PTHR33525:SF3">
    <property type="entry name" value="RIBONUCLEASE Y"/>
    <property type="match status" value="1"/>
</dbReference>
<dbReference type="EMBL" id="JBGJLR010000007">
    <property type="protein sequence ID" value="MEZ2739478.1"/>
    <property type="molecule type" value="Genomic_DNA"/>
</dbReference>
<evidence type="ECO:0000256" key="1">
    <source>
        <dbReference type="ARBA" id="ARBA00000085"/>
    </source>
</evidence>
<dbReference type="SUPFAM" id="SSF55781">
    <property type="entry name" value="GAF domain-like"/>
    <property type="match status" value="1"/>
</dbReference>
<dbReference type="RefSeq" id="WP_370892232.1">
    <property type="nucleotide sequence ID" value="NZ_JBGJLR010000007.1"/>
</dbReference>
<feature type="domain" description="Histidine kinase" evidence="4">
    <location>
        <begin position="497"/>
        <end position="708"/>
    </location>
</feature>
<dbReference type="Gene3D" id="1.10.287.130">
    <property type="match status" value="1"/>
</dbReference>
<dbReference type="PROSITE" id="PS50109">
    <property type="entry name" value="HIS_KIN"/>
    <property type="match status" value="1"/>
</dbReference>
<gene>
    <name evidence="7" type="ORF">ACBP88_08385</name>
</gene>
<organism evidence="7 8">
    <name type="scientific">Comamonas jiangduensis</name>
    <dbReference type="NCBI Taxonomy" id="1194168"/>
    <lineage>
        <taxon>Bacteria</taxon>
        <taxon>Pseudomonadati</taxon>
        <taxon>Pseudomonadota</taxon>
        <taxon>Betaproteobacteria</taxon>
        <taxon>Burkholderiales</taxon>
        <taxon>Comamonadaceae</taxon>
        <taxon>Comamonas</taxon>
    </lineage>
</organism>
<dbReference type="InterPro" id="IPR003607">
    <property type="entry name" value="HD/PDEase_dom"/>
</dbReference>
<dbReference type="InterPro" id="IPR005467">
    <property type="entry name" value="His_kinase_dom"/>
</dbReference>
<feature type="domain" description="HDOD" evidence="6">
    <location>
        <begin position="17"/>
        <end position="212"/>
    </location>
</feature>
<dbReference type="InterPro" id="IPR036890">
    <property type="entry name" value="HATPase_C_sf"/>
</dbReference>
<dbReference type="PROSITE" id="PS51831">
    <property type="entry name" value="HD"/>
    <property type="match status" value="1"/>
</dbReference>
<evidence type="ECO:0000313" key="7">
    <source>
        <dbReference type="EMBL" id="MEZ2739478.1"/>
    </source>
</evidence>
<dbReference type="SMART" id="SM00471">
    <property type="entry name" value="HDc"/>
    <property type="match status" value="1"/>
</dbReference>
<dbReference type="PANTHER" id="PTHR33525">
    <property type="match status" value="1"/>
</dbReference>
<evidence type="ECO:0000259" key="6">
    <source>
        <dbReference type="PROSITE" id="PS51833"/>
    </source>
</evidence>
<dbReference type="Proteomes" id="UP001567350">
    <property type="component" value="Unassembled WGS sequence"/>
</dbReference>
<evidence type="ECO:0000259" key="5">
    <source>
        <dbReference type="PROSITE" id="PS51831"/>
    </source>
</evidence>
<accession>A0ABV4ICB6</accession>
<keyword evidence="8" id="KW-1185">Reference proteome</keyword>
<dbReference type="PRINTS" id="PR00344">
    <property type="entry name" value="BCTRLSENSOR"/>
</dbReference>
<dbReference type="InterPro" id="IPR052340">
    <property type="entry name" value="RNase_Y/CdgJ"/>
</dbReference>
<dbReference type="Gene3D" id="3.30.450.40">
    <property type="match status" value="1"/>
</dbReference>
<evidence type="ECO:0000256" key="2">
    <source>
        <dbReference type="ARBA" id="ARBA00012438"/>
    </source>
</evidence>
<name>A0ABV4ICB6_9BURK</name>
<dbReference type="InterPro" id="IPR003594">
    <property type="entry name" value="HATPase_dom"/>
</dbReference>
<dbReference type="CDD" id="cd00082">
    <property type="entry name" value="HisKA"/>
    <property type="match status" value="1"/>
</dbReference>
<protein>
    <recommendedName>
        <fullName evidence="2">histidine kinase</fullName>
        <ecNumber evidence="2">2.7.13.3</ecNumber>
    </recommendedName>
</protein>
<keyword evidence="3" id="KW-0597">Phosphoprotein</keyword>
<dbReference type="EC" id="2.7.13.3" evidence="2"/>
<dbReference type="Pfam" id="PF02518">
    <property type="entry name" value="HATPase_c"/>
    <property type="match status" value="1"/>
</dbReference>
<dbReference type="InterPro" id="IPR029016">
    <property type="entry name" value="GAF-like_dom_sf"/>
</dbReference>
<comment type="catalytic activity">
    <reaction evidence="1">
        <text>ATP + protein L-histidine = ADP + protein N-phospho-L-histidine.</text>
        <dbReference type="EC" id="2.7.13.3"/>
    </reaction>
</comment>
<dbReference type="SUPFAM" id="SSF47384">
    <property type="entry name" value="Homodimeric domain of signal transducing histidine kinase"/>
    <property type="match status" value="1"/>
</dbReference>
<dbReference type="Gene3D" id="3.30.565.10">
    <property type="entry name" value="Histidine kinase-like ATPase, C-terminal domain"/>
    <property type="match status" value="1"/>
</dbReference>
<reference evidence="7 8" key="1">
    <citation type="submission" date="2024-08" db="EMBL/GenBank/DDBJ databases">
        <authorList>
            <person name="Feng Z."/>
            <person name="Ronholm J."/>
        </authorList>
    </citation>
    <scope>NUCLEOTIDE SEQUENCE [LARGE SCALE GENOMIC DNA]</scope>
    <source>
        <strain evidence="7 8">4-AB0-8</strain>
    </source>
</reference>
<dbReference type="SUPFAM" id="SSF109604">
    <property type="entry name" value="HD-domain/PDEase-like"/>
    <property type="match status" value="1"/>
</dbReference>
<dbReference type="PROSITE" id="PS51833">
    <property type="entry name" value="HDOD"/>
    <property type="match status" value="1"/>
</dbReference>
<proteinExistence type="predicted"/>
<dbReference type="CDD" id="cd00077">
    <property type="entry name" value="HDc"/>
    <property type="match status" value="1"/>
</dbReference>
<evidence type="ECO:0000313" key="8">
    <source>
        <dbReference type="Proteomes" id="UP001567350"/>
    </source>
</evidence>